<comment type="similarity">
    <text evidence="1">Belongs to the IS21/IS1162 putative ATP-binding protein family.</text>
</comment>
<gene>
    <name evidence="5" type="ORF">AUJ95_04225</name>
</gene>
<dbReference type="InterPro" id="IPR047661">
    <property type="entry name" value="IstB"/>
</dbReference>
<protein>
    <recommendedName>
        <fullName evidence="4">AAA+ ATPase domain-containing protein</fullName>
    </recommendedName>
</protein>
<feature type="domain" description="AAA+ ATPase" evidence="4">
    <location>
        <begin position="99"/>
        <end position="231"/>
    </location>
</feature>
<dbReference type="SUPFAM" id="SSF52540">
    <property type="entry name" value="P-loop containing nucleoside triphosphate hydrolases"/>
    <property type="match status" value="1"/>
</dbReference>
<organism evidence="5 6">
    <name type="scientific">Candidatus Desantisbacteria bacterium CG2_30_40_21</name>
    <dbReference type="NCBI Taxonomy" id="1817895"/>
    <lineage>
        <taxon>Bacteria</taxon>
        <taxon>Candidatus Desantisiibacteriota</taxon>
    </lineage>
</organism>
<dbReference type="GO" id="GO:0005524">
    <property type="term" value="F:ATP binding"/>
    <property type="evidence" value="ECO:0007669"/>
    <property type="project" value="UniProtKB-KW"/>
</dbReference>
<sequence length="249" mass="28525">MADVVRLKNHLETLGLDTILGIFEEETKKALETKISYTEYLARLMAEEIITKTDRSINYKIRIARFSQIKTIEEFDFRFQPQLDERLIKELCELVFLEKAKNVLFVGPPGVGKTHLAIGIGIKACEKRKKVLFADAGKMIEELMLSMIEKTLPQKIERLARYDLLVIDELGYMCVGKEGANLLFQLISRCYEKVSIVLTSNRSFSQWGDMFGDNVIASAILDRLLHHSFVVQINGKSYRIKDKLTEKDG</sequence>
<dbReference type="Gene3D" id="3.40.50.300">
    <property type="entry name" value="P-loop containing nucleotide triphosphate hydrolases"/>
    <property type="match status" value="1"/>
</dbReference>
<keyword evidence="3" id="KW-0067">ATP-binding</keyword>
<dbReference type="AlphaFoldDB" id="A0A1J5DZD9"/>
<dbReference type="PIRSF" id="PIRSF003073">
    <property type="entry name" value="DNAC_TnpB_IstB"/>
    <property type="match status" value="1"/>
</dbReference>
<dbReference type="InterPro" id="IPR002611">
    <property type="entry name" value="IstB_ATP-bd"/>
</dbReference>
<dbReference type="STRING" id="1817895.AUJ95_04225"/>
<dbReference type="SMART" id="SM00382">
    <property type="entry name" value="AAA"/>
    <property type="match status" value="1"/>
</dbReference>
<comment type="caution">
    <text evidence="5">The sequence shown here is derived from an EMBL/GenBank/DDBJ whole genome shotgun (WGS) entry which is preliminary data.</text>
</comment>
<dbReference type="PANTHER" id="PTHR30050:SF4">
    <property type="entry name" value="ATP-BINDING PROTEIN RV3427C IN INSERTION SEQUENCE-RELATED"/>
    <property type="match status" value="1"/>
</dbReference>
<evidence type="ECO:0000313" key="5">
    <source>
        <dbReference type="EMBL" id="OIP40755.1"/>
    </source>
</evidence>
<name>A0A1J5DZD9_9BACT</name>
<dbReference type="GO" id="GO:0006260">
    <property type="term" value="P:DNA replication"/>
    <property type="evidence" value="ECO:0007669"/>
    <property type="project" value="TreeGrafter"/>
</dbReference>
<dbReference type="PANTHER" id="PTHR30050">
    <property type="entry name" value="CHROMOSOMAL REPLICATION INITIATOR PROTEIN DNAA"/>
    <property type="match status" value="1"/>
</dbReference>
<dbReference type="InterPro" id="IPR027417">
    <property type="entry name" value="P-loop_NTPase"/>
</dbReference>
<dbReference type="InterPro" id="IPR003593">
    <property type="entry name" value="AAA+_ATPase"/>
</dbReference>
<dbReference type="EMBL" id="MNYI01000107">
    <property type="protein sequence ID" value="OIP40755.1"/>
    <property type="molecule type" value="Genomic_DNA"/>
</dbReference>
<evidence type="ECO:0000256" key="2">
    <source>
        <dbReference type="ARBA" id="ARBA00022741"/>
    </source>
</evidence>
<accession>A0A1J5DZD9</accession>
<dbReference type="NCBIfam" id="NF038214">
    <property type="entry name" value="IS21_help_AAA"/>
    <property type="match status" value="1"/>
</dbReference>
<evidence type="ECO:0000256" key="3">
    <source>
        <dbReference type="ARBA" id="ARBA00022840"/>
    </source>
</evidence>
<dbReference type="CDD" id="cd00009">
    <property type="entry name" value="AAA"/>
    <property type="match status" value="1"/>
</dbReference>
<dbReference type="Pfam" id="PF01695">
    <property type="entry name" value="IstB_IS21"/>
    <property type="match status" value="1"/>
</dbReference>
<evidence type="ECO:0000313" key="6">
    <source>
        <dbReference type="Proteomes" id="UP000183085"/>
    </source>
</evidence>
<evidence type="ECO:0000259" key="4">
    <source>
        <dbReference type="SMART" id="SM00382"/>
    </source>
</evidence>
<evidence type="ECO:0000256" key="1">
    <source>
        <dbReference type="ARBA" id="ARBA00008059"/>
    </source>
</evidence>
<proteinExistence type="inferred from homology"/>
<reference evidence="5 6" key="1">
    <citation type="journal article" date="2016" name="Environ. Microbiol.">
        <title>Genomic resolution of a cold subsurface aquifer community provides metabolic insights for novel microbes adapted to high CO concentrations.</title>
        <authorList>
            <person name="Probst A.J."/>
            <person name="Castelle C.J."/>
            <person name="Singh A."/>
            <person name="Brown C.T."/>
            <person name="Anantharaman K."/>
            <person name="Sharon I."/>
            <person name="Hug L.A."/>
            <person name="Burstein D."/>
            <person name="Emerson J.B."/>
            <person name="Thomas B.C."/>
            <person name="Banfield J.F."/>
        </authorList>
    </citation>
    <scope>NUCLEOTIDE SEQUENCE [LARGE SCALE GENOMIC DNA]</scope>
    <source>
        <strain evidence="5">CG2_30_40_21</strain>
    </source>
</reference>
<dbReference type="Proteomes" id="UP000183085">
    <property type="component" value="Unassembled WGS sequence"/>
</dbReference>
<dbReference type="InterPro" id="IPR028350">
    <property type="entry name" value="DNAC/IstB-like"/>
</dbReference>
<keyword evidence="2" id="KW-0547">Nucleotide-binding</keyword>